<evidence type="ECO:0000256" key="1">
    <source>
        <dbReference type="SAM" id="MobiDB-lite"/>
    </source>
</evidence>
<feature type="domain" description="Transglycosylase SLT" evidence="3">
    <location>
        <begin position="26"/>
        <end position="133"/>
    </location>
</feature>
<protein>
    <submittedName>
        <fullName evidence="4">Lytic transglycosylase</fullName>
    </submittedName>
</protein>
<dbReference type="EMBL" id="QTPM01000012">
    <property type="protein sequence ID" value="RQY93780.1"/>
    <property type="molecule type" value="Genomic_DNA"/>
</dbReference>
<keyword evidence="5" id="KW-1185">Reference proteome</keyword>
<accession>A0ABX9YQ58</accession>
<evidence type="ECO:0000256" key="2">
    <source>
        <dbReference type="SAM" id="SignalP"/>
    </source>
</evidence>
<evidence type="ECO:0000313" key="4">
    <source>
        <dbReference type="EMBL" id="RQY93780.1"/>
    </source>
</evidence>
<dbReference type="SUPFAM" id="SSF53955">
    <property type="entry name" value="Lysozyme-like"/>
    <property type="match status" value="1"/>
</dbReference>
<dbReference type="Pfam" id="PF01464">
    <property type="entry name" value="SLT"/>
    <property type="match status" value="1"/>
</dbReference>
<dbReference type="CDD" id="cd13400">
    <property type="entry name" value="LT_IagB-like"/>
    <property type="match status" value="1"/>
</dbReference>
<evidence type="ECO:0000313" key="5">
    <source>
        <dbReference type="Proteomes" id="UP000281098"/>
    </source>
</evidence>
<comment type="caution">
    <text evidence="4">The sequence shown here is derived from an EMBL/GenBank/DDBJ whole genome shotgun (WGS) entry which is preliminary data.</text>
</comment>
<organism evidence="4 5">
    <name type="scientific">Burkholderia stagnalis</name>
    <dbReference type="NCBI Taxonomy" id="1503054"/>
    <lineage>
        <taxon>Bacteria</taxon>
        <taxon>Pseudomonadati</taxon>
        <taxon>Pseudomonadota</taxon>
        <taxon>Betaproteobacteria</taxon>
        <taxon>Burkholderiales</taxon>
        <taxon>Burkholderiaceae</taxon>
        <taxon>Burkholderia</taxon>
        <taxon>Burkholderia cepacia complex</taxon>
    </lineage>
</organism>
<evidence type="ECO:0000259" key="3">
    <source>
        <dbReference type="Pfam" id="PF01464"/>
    </source>
</evidence>
<dbReference type="RefSeq" id="WP_124759551.1">
    <property type="nucleotide sequence ID" value="NZ_QTPM01000012.1"/>
</dbReference>
<name>A0ABX9YQ58_9BURK</name>
<dbReference type="Proteomes" id="UP000281098">
    <property type="component" value="Unassembled WGS sequence"/>
</dbReference>
<feature type="signal peptide" evidence="2">
    <location>
        <begin position="1"/>
        <end position="21"/>
    </location>
</feature>
<proteinExistence type="predicted"/>
<reference evidence="4 5" key="1">
    <citation type="submission" date="2018-08" db="EMBL/GenBank/DDBJ databases">
        <title>Comparative analysis of Burkholderia isolates from Puerto Rico.</title>
        <authorList>
            <person name="Hall C."/>
            <person name="Sahl J."/>
            <person name="Wagner D."/>
        </authorList>
    </citation>
    <scope>NUCLEOTIDE SEQUENCE [LARGE SCALE GENOMIC DNA]</scope>
    <source>
        <strain evidence="4 5">Bp8966</strain>
    </source>
</reference>
<gene>
    <name evidence="4" type="ORF">DF017_12120</name>
</gene>
<dbReference type="Gene3D" id="1.10.530.10">
    <property type="match status" value="1"/>
</dbReference>
<dbReference type="InterPro" id="IPR008258">
    <property type="entry name" value="Transglycosylase_SLT_dom_1"/>
</dbReference>
<sequence length="174" mass="19331">MMIRISSVLLVLLLVCTGAHADLNACFENAANRRNINVDLLRAIGHVESRYRPWVTNAKSGAIGVMQIMPFHLTWLRKYGINRDDLLDGCTNINVGAFLLADFVRMYGSTWRAVGAYGAGIAPNKERARLEYARLVRMSFERITRGGPTPIPTTPDRRSNPPAAPPRPTLVVDK</sequence>
<feature type="chain" id="PRO_5047192597" evidence="2">
    <location>
        <begin position="22"/>
        <end position="174"/>
    </location>
</feature>
<keyword evidence="2" id="KW-0732">Signal</keyword>
<feature type="region of interest" description="Disordered" evidence="1">
    <location>
        <begin position="144"/>
        <end position="174"/>
    </location>
</feature>
<dbReference type="InterPro" id="IPR023346">
    <property type="entry name" value="Lysozyme-like_dom_sf"/>
</dbReference>